<reference evidence="2 3" key="1">
    <citation type="journal article" date="2013" name="PLoS Genet.">
        <title>Distinctive expansion of potential virulence genes in the genome of the oomycete fish pathogen Saprolegnia parasitica.</title>
        <authorList>
            <person name="Jiang R.H."/>
            <person name="de Bruijn I."/>
            <person name="Haas B.J."/>
            <person name="Belmonte R."/>
            <person name="Lobach L."/>
            <person name="Christie J."/>
            <person name="van den Ackerveken G."/>
            <person name="Bottin A."/>
            <person name="Bulone V."/>
            <person name="Diaz-Moreno S.M."/>
            <person name="Dumas B."/>
            <person name="Fan L."/>
            <person name="Gaulin E."/>
            <person name="Govers F."/>
            <person name="Grenville-Briggs L.J."/>
            <person name="Horner N.R."/>
            <person name="Levin J.Z."/>
            <person name="Mammella M."/>
            <person name="Meijer H.J."/>
            <person name="Morris P."/>
            <person name="Nusbaum C."/>
            <person name="Oome S."/>
            <person name="Phillips A.J."/>
            <person name="van Rooyen D."/>
            <person name="Rzeszutek E."/>
            <person name="Saraiva M."/>
            <person name="Secombes C.J."/>
            <person name="Seidl M.F."/>
            <person name="Snel B."/>
            <person name="Stassen J.H."/>
            <person name="Sykes S."/>
            <person name="Tripathy S."/>
            <person name="van den Berg H."/>
            <person name="Vega-Arreguin J.C."/>
            <person name="Wawra S."/>
            <person name="Young S.K."/>
            <person name="Zeng Q."/>
            <person name="Dieguez-Uribeondo J."/>
            <person name="Russ C."/>
            <person name="Tyler B.M."/>
            <person name="van West P."/>
        </authorList>
    </citation>
    <scope>NUCLEOTIDE SEQUENCE [LARGE SCALE GENOMIC DNA]</scope>
    <source>
        <strain evidence="2 3">CBS 223.65</strain>
    </source>
</reference>
<name>A0A067CRQ5_SAPPC</name>
<organism evidence="2 3">
    <name type="scientific">Saprolegnia parasitica (strain CBS 223.65)</name>
    <dbReference type="NCBI Taxonomy" id="695850"/>
    <lineage>
        <taxon>Eukaryota</taxon>
        <taxon>Sar</taxon>
        <taxon>Stramenopiles</taxon>
        <taxon>Oomycota</taxon>
        <taxon>Saprolegniomycetes</taxon>
        <taxon>Saprolegniales</taxon>
        <taxon>Saprolegniaceae</taxon>
        <taxon>Saprolegnia</taxon>
    </lineage>
</organism>
<accession>A0A067CRQ5</accession>
<dbReference type="KEGG" id="spar:SPRG_05414"/>
<keyword evidence="3" id="KW-1185">Reference proteome</keyword>
<dbReference type="GeneID" id="24127810"/>
<dbReference type="EMBL" id="KK583207">
    <property type="protein sequence ID" value="KDO29171.1"/>
    <property type="molecule type" value="Genomic_DNA"/>
</dbReference>
<evidence type="ECO:0000256" key="1">
    <source>
        <dbReference type="SAM" id="MobiDB-lite"/>
    </source>
</evidence>
<dbReference type="VEuPathDB" id="FungiDB:SPRG_05414"/>
<dbReference type="Proteomes" id="UP000030745">
    <property type="component" value="Unassembled WGS sequence"/>
</dbReference>
<protein>
    <submittedName>
        <fullName evidence="2">Uncharacterized protein</fullName>
    </submittedName>
</protein>
<feature type="compositionally biased region" description="Basic residues" evidence="1">
    <location>
        <begin position="19"/>
        <end position="31"/>
    </location>
</feature>
<feature type="region of interest" description="Disordered" evidence="1">
    <location>
        <begin position="1"/>
        <end position="54"/>
    </location>
</feature>
<dbReference type="AlphaFoldDB" id="A0A067CRQ5"/>
<gene>
    <name evidence="2" type="ORF">SPRG_05414</name>
</gene>
<evidence type="ECO:0000313" key="3">
    <source>
        <dbReference type="Proteomes" id="UP000030745"/>
    </source>
</evidence>
<dbReference type="OrthoDB" id="10490294at2759"/>
<sequence length="138" mass="15583">MAETEIVVIAAPSAPVQKMTRRRERRKRNRKTPADKPAQAKKHGKVKPALEHGADVVQRQRPSRLPLPHAAGHRDIIEHCVDGVYHVITHEQFYRADDSTAPRESTPMFHVKCVLAEPNAAAKYFDAGHWRNLTLVSI</sequence>
<proteinExistence type="predicted"/>
<dbReference type="RefSeq" id="XP_012200049.1">
    <property type="nucleotide sequence ID" value="XM_012344659.1"/>
</dbReference>
<evidence type="ECO:0000313" key="2">
    <source>
        <dbReference type="EMBL" id="KDO29171.1"/>
    </source>
</evidence>